<proteinExistence type="inferred from homology"/>
<dbReference type="InterPro" id="IPR028923">
    <property type="entry name" value="SAICAR_synt/ADE2_N"/>
</dbReference>
<protein>
    <recommendedName>
        <fullName evidence="8">Phosphoribosylaminoimidazole-succinocarboxamide synthase</fullName>
        <ecNumber evidence="8">6.3.2.6</ecNumber>
    </recommendedName>
    <alternativeName>
        <fullName evidence="8">SAICAR synthetase</fullName>
    </alternativeName>
</protein>
<dbReference type="InterPro" id="IPR018236">
    <property type="entry name" value="SAICAR_synthetase_CS"/>
</dbReference>
<dbReference type="EC" id="6.3.2.6" evidence="8"/>
<dbReference type="Gene3D" id="3.30.470.20">
    <property type="entry name" value="ATP-grasp fold, B domain"/>
    <property type="match status" value="1"/>
</dbReference>
<dbReference type="PROSITE" id="PS01058">
    <property type="entry name" value="SAICAR_SYNTHETASE_2"/>
    <property type="match status" value="1"/>
</dbReference>
<comment type="caution">
    <text evidence="10">The sequence shown here is derived from an EMBL/GenBank/DDBJ whole genome shotgun (WGS) entry which is preliminary data.</text>
</comment>
<comment type="similarity">
    <text evidence="2 8">Belongs to the SAICAR synthetase family.</text>
</comment>
<dbReference type="InterPro" id="IPR033934">
    <property type="entry name" value="SAICAR_synt_PurC"/>
</dbReference>
<sequence length="233" mass="26905">MEKLYEGKAKVIYKTEEEDKVIVFFKDSATAFDATKKAEIEGKGVINNTISSLLFELLEKSGIKTHYIKKVSDREMLVWRAKRFDLEVVVRSITAGSLCKRLGLEEGLELKPPLVEFFYKNDQLHDPLVCVEHIKLLNLAEDWQVQSMKEMALKTNQVLREFFKEHGLLLVDFKLEFGILPDGSLAVIDEISPDTCRLWDAKTREKLDKDRFRFDLGDLMEGYRKVLEKIQGG</sequence>
<evidence type="ECO:0000259" key="9">
    <source>
        <dbReference type="Pfam" id="PF01259"/>
    </source>
</evidence>
<dbReference type="PANTHER" id="PTHR43599:SF3">
    <property type="entry name" value="SI:DKEY-6E2.2"/>
    <property type="match status" value="1"/>
</dbReference>
<dbReference type="SUPFAM" id="SSF56104">
    <property type="entry name" value="SAICAR synthase-like"/>
    <property type="match status" value="1"/>
</dbReference>
<dbReference type="GO" id="GO:0005524">
    <property type="term" value="F:ATP binding"/>
    <property type="evidence" value="ECO:0007669"/>
    <property type="project" value="UniProtKB-KW"/>
</dbReference>
<evidence type="ECO:0000256" key="6">
    <source>
        <dbReference type="ARBA" id="ARBA00022840"/>
    </source>
</evidence>
<keyword evidence="4 8" id="KW-0547">Nucleotide-binding</keyword>
<dbReference type="CDD" id="cd01415">
    <property type="entry name" value="SAICAR_synt_PurC"/>
    <property type="match status" value="1"/>
</dbReference>
<comment type="pathway">
    <text evidence="1 8">Purine metabolism; IMP biosynthesis via de novo pathway; 5-amino-1-(5-phospho-D-ribosyl)imidazole-4-carboxamide from 5-amino-1-(5-phospho-D-ribosyl)imidazole-4-carboxylate: step 1/2.</text>
</comment>
<keyword evidence="6 8" id="KW-0067">ATP-binding</keyword>
<evidence type="ECO:0000256" key="1">
    <source>
        <dbReference type="ARBA" id="ARBA00004672"/>
    </source>
</evidence>
<dbReference type="AlphaFoldDB" id="A0A7C5SYW6"/>
<evidence type="ECO:0000256" key="3">
    <source>
        <dbReference type="ARBA" id="ARBA00022598"/>
    </source>
</evidence>
<organism evidence="10">
    <name type="scientific">Thermocrinis ruber</name>
    <dbReference type="NCBI Taxonomy" id="75906"/>
    <lineage>
        <taxon>Bacteria</taxon>
        <taxon>Pseudomonadati</taxon>
        <taxon>Aquificota</taxon>
        <taxon>Aquificia</taxon>
        <taxon>Aquificales</taxon>
        <taxon>Aquificaceae</taxon>
        <taxon>Thermocrinis</taxon>
    </lineage>
</organism>
<evidence type="ECO:0000256" key="8">
    <source>
        <dbReference type="HAMAP-Rule" id="MF_00137"/>
    </source>
</evidence>
<dbReference type="PANTHER" id="PTHR43599">
    <property type="entry name" value="MULTIFUNCTIONAL PROTEIN ADE2"/>
    <property type="match status" value="1"/>
</dbReference>
<evidence type="ECO:0000256" key="7">
    <source>
        <dbReference type="ARBA" id="ARBA00048475"/>
    </source>
</evidence>
<accession>A0A7C5SYW6</accession>
<dbReference type="GO" id="GO:0009236">
    <property type="term" value="P:cobalamin biosynthetic process"/>
    <property type="evidence" value="ECO:0007669"/>
    <property type="project" value="InterPro"/>
</dbReference>
<evidence type="ECO:0000256" key="4">
    <source>
        <dbReference type="ARBA" id="ARBA00022741"/>
    </source>
</evidence>
<comment type="catalytic activity">
    <reaction evidence="7 8">
        <text>5-amino-1-(5-phospho-D-ribosyl)imidazole-4-carboxylate + L-aspartate + ATP = (2S)-2-[5-amino-1-(5-phospho-beta-D-ribosyl)imidazole-4-carboxamido]succinate + ADP + phosphate + 2 H(+)</text>
        <dbReference type="Rhea" id="RHEA:22628"/>
        <dbReference type="ChEBI" id="CHEBI:15378"/>
        <dbReference type="ChEBI" id="CHEBI:29991"/>
        <dbReference type="ChEBI" id="CHEBI:30616"/>
        <dbReference type="ChEBI" id="CHEBI:43474"/>
        <dbReference type="ChEBI" id="CHEBI:58443"/>
        <dbReference type="ChEBI" id="CHEBI:77657"/>
        <dbReference type="ChEBI" id="CHEBI:456216"/>
        <dbReference type="EC" id="6.3.2.6"/>
    </reaction>
</comment>
<dbReference type="NCBIfam" id="TIGR00081">
    <property type="entry name" value="purC"/>
    <property type="match status" value="1"/>
</dbReference>
<feature type="domain" description="SAICAR synthetase/ADE2 N-terminal" evidence="9">
    <location>
        <begin position="3"/>
        <end position="229"/>
    </location>
</feature>
<keyword evidence="5 8" id="KW-0658">Purine biosynthesis</keyword>
<evidence type="ECO:0000256" key="5">
    <source>
        <dbReference type="ARBA" id="ARBA00022755"/>
    </source>
</evidence>
<dbReference type="InterPro" id="IPR001636">
    <property type="entry name" value="SAICAR_synth"/>
</dbReference>
<evidence type="ECO:0000313" key="10">
    <source>
        <dbReference type="EMBL" id="HHO74344.1"/>
    </source>
</evidence>
<dbReference type="Pfam" id="PF01259">
    <property type="entry name" value="SAICAR_synt"/>
    <property type="match status" value="1"/>
</dbReference>
<dbReference type="FunFam" id="3.30.470.20:FF:000006">
    <property type="entry name" value="Phosphoribosylaminoimidazole-succinocarboxamide synthase"/>
    <property type="match status" value="1"/>
</dbReference>
<evidence type="ECO:0000256" key="2">
    <source>
        <dbReference type="ARBA" id="ARBA00010190"/>
    </source>
</evidence>
<keyword evidence="3 8" id="KW-0436">Ligase</keyword>
<dbReference type="UniPathway" id="UPA00074">
    <property type="reaction ID" value="UER00131"/>
</dbReference>
<dbReference type="EMBL" id="DSAC01000087">
    <property type="protein sequence ID" value="HHO74344.1"/>
    <property type="molecule type" value="Genomic_DNA"/>
</dbReference>
<dbReference type="Gene3D" id="3.30.200.20">
    <property type="entry name" value="Phosphorylase Kinase, domain 1"/>
    <property type="match status" value="1"/>
</dbReference>
<reference evidence="10" key="1">
    <citation type="journal article" date="2020" name="mSystems">
        <title>Genome- and Community-Level Interaction Insights into Carbon Utilization and Element Cycling Functions of Hydrothermarchaeota in Hydrothermal Sediment.</title>
        <authorList>
            <person name="Zhou Z."/>
            <person name="Liu Y."/>
            <person name="Xu W."/>
            <person name="Pan J."/>
            <person name="Luo Z.H."/>
            <person name="Li M."/>
        </authorList>
    </citation>
    <scope>NUCLEOTIDE SEQUENCE [LARGE SCALE GENOMIC DNA]</scope>
    <source>
        <strain evidence="10">SpSt-114</strain>
    </source>
</reference>
<dbReference type="GO" id="GO:0006189">
    <property type="term" value="P:'de novo' IMP biosynthetic process"/>
    <property type="evidence" value="ECO:0007669"/>
    <property type="project" value="UniProtKB-UniRule"/>
</dbReference>
<dbReference type="GO" id="GO:0004639">
    <property type="term" value="F:phosphoribosylaminoimidazolesuccinocarboxamide synthase activity"/>
    <property type="evidence" value="ECO:0007669"/>
    <property type="project" value="UniProtKB-UniRule"/>
</dbReference>
<name>A0A7C5SYW6_9AQUI</name>
<dbReference type="HAMAP" id="MF_00137">
    <property type="entry name" value="SAICAR_synth"/>
    <property type="match status" value="1"/>
</dbReference>
<dbReference type="InterPro" id="IPR050089">
    <property type="entry name" value="SAICAR_synthetase"/>
</dbReference>
<gene>
    <name evidence="8" type="primary">purC</name>
    <name evidence="10" type="ORF">ENN04_06920</name>
</gene>